<feature type="compositionally biased region" description="Basic and acidic residues" evidence="1">
    <location>
        <begin position="66"/>
        <end position="77"/>
    </location>
</feature>
<feature type="domain" description="BRCT" evidence="2">
    <location>
        <begin position="650"/>
        <end position="717"/>
    </location>
</feature>
<dbReference type="InterPro" id="IPR001357">
    <property type="entry name" value="BRCT_dom"/>
</dbReference>
<feature type="region of interest" description="Disordered" evidence="1">
    <location>
        <begin position="462"/>
        <end position="522"/>
    </location>
</feature>
<sequence length="818" mass="90684">MSQLYQYFCDGLRNRSSTLLSSTFITSTPLEEDDGEAGPGPCPDPGPAASPSIAKLLQRNNSQSQSDHEELEKDKGTESSVQGQVGSATESPPADDQVDGMRSPVPAVMSMGLQRLQATPEVVPSQKQQVEDGSENLLNASQHSRHARERNDDVSSVDFVDRIIAAKRRDDARKPKRPARCSTSTDESQPQHDEPVIKSRKVNDCGNDSDSSETDYEGASEYYRSRQTQNSTCQPNSSGQNKNLPKKSSLSGNEESNMQLVLECISSENSSPYCSLNRSQNLEDGSVLLPSAARCRVYIRFKDGKGKSSDCQPDPLPQNDHQGIETRTAKVVLTDILNTQQAGIATADTNISKSTAVLNGVTAYVEVRSGHDNRSMGVRTQLRNLGARVLDKLSTEVTHVVFNEGAPSTLRKAQKQGCHLVSVLWIDECKKHGRIAPEADHPPLDLHLYDEPGAYRKMKSFQPDFEEGKAEERQKKQLKRLKARSQKATSSQQPSSQSAPSEEESSDDVSEETQPNPNIPDGVALKTLSIVLKRIDAIDSCGVSTQKKNKRKLLPLKQRLPASLSFDDFPADRVRPPFPYSQSSSSQKKKNIPPRRIVKYQSSSSQNFRRRSSCFVRGTPGLSGSKQKKVKAKIPTMVCTFMHRREIDVVAAVIKQLGGWILEPTVSSRTTHVVCGESKRTINLLRGIAHGCWIIRQEWVLRSLEAGYWLDEEPFELTEFPAVQQSRIARETLGAAPDIFSSAGCIYVSKDSTPPYSELTDLLELCGGNLVKSVRQARVIIGPYQRRPSHTDVMHVKEQWVLDSIQENMLQPTRNYRL</sequence>
<dbReference type="CDD" id="cd17716">
    <property type="entry name" value="BRCT_microcephalin_rpt1"/>
    <property type="match status" value="1"/>
</dbReference>
<dbReference type="PANTHER" id="PTHR14625">
    <property type="entry name" value="MICROCEPHALIN"/>
    <property type="match status" value="1"/>
</dbReference>
<feature type="compositionally biased region" description="Basic and acidic residues" evidence="1">
    <location>
        <begin position="189"/>
        <end position="203"/>
    </location>
</feature>
<dbReference type="KEGG" id="tpal:117653955"/>
<dbReference type="GO" id="GO:0000278">
    <property type="term" value="P:mitotic cell cycle"/>
    <property type="evidence" value="ECO:0007669"/>
    <property type="project" value="TreeGrafter"/>
</dbReference>
<dbReference type="InParanoid" id="A0A6P9ACK2"/>
<dbReference type="SUPFAM" id="SSF52113">
    <property type="entry name" value="BRCT domain"/>
    <property type="match status" value="3"/>
</dbReference>
<feature type="compositionally biased region" description="Polar residues" evidence="1">
    <location>
        <begin position="225"/>
        <end position="253"/>
    </location>
</feature>
<dbReference type="FunCoup" id="A0A6P9ACK2">
    <property type="interactions" value="1657"/>
</dbReference>
<dbReference type="CDD" id="cd17736">
    <property type="entry name" value="BRCT_microcephalin_rpt2"/>
    <property type="match status" value="1"/>
</dbReference>
<evidence type="ECO:0000313" key="3">
    <source>
        <dbReference type="Proteomes" id="UP000515158"/>
    </source>
</evidence>
<dbReference type="CDD" id="cd17751">
    <property type="entry name" value="BRCT_microcephalin_rpt3"/>
    <property type="match status" value="1"/>
</dbReference>
<feature type="compositionally biased region" description="Acidic residues" evidence="1">
    <location>
        <begin position="501"/>
        <end position="511"/>
    </location>
</feature>
<evidence type="ECO:0000259" key="2">
    <source>
        <dbReference type="PROSITE" id="PS50172"/>
    </source>
</evidence>
<dbReference type="Pfam" id="PF12738">
    <property type="entry name" value="PTCB-BRCT"/>
    <property type="match status" value="1"/>
</dbReference>
<proteinExistence type="predicted"/>
<dbReference type="InterPro" id="IPR022047">
    <property type="entry name" value="Microcephalin-like"/>
</dbReference>
<keyword evidence="3" id="KW-1185">Reference proteome</keyword>
<dbReference type="InterPro" id="IPR036420">
    <property type="entry name" value="BRCT_dom_sf"/>
</dbReference>
<feature type="compositionally biased region" description="Basic and acidic residues" evidence="1">
    <location>
        <begin position="466"/>
        <end position="475"/>
    </location>
</feature>
<feature type="compositionally biased region" description="Basic residues" evidence="1">
    <location>
        <begin position="476"/>
        <end position="485"/>
    </location>
</feature>
<dbReference type="PROSITE" id="PS50172">
    <property type="entry name" value="BRCT"/>
    <property type="match status" value="3"/>
</dbReference>
<dbReference type="GeneID" id="117653955"/>
<evidence type="ECO:0000256" key="1">
    <source>
        <dbReference type="SAM" id="MobiDB-lite"/>
    </source>
</evidence>
<dbReference type="OrthoDB" id="2384350at2759"/>
<dbReference type="Proteomes" id="UP000515158">
    <property type="component" value="Unplaced"/>
</dbReference>
<dbReference type="AlphaFoldDB" id="A0A6P9ACK2"/>
<feature type="compositionally biased region" description="Basic residues" evidence="1">
    <location>
        <begin position="587"/>
        <end position="598"/>
    </location>
</feature>
<name>A0A6P9ACK2_THRPL</name>
<evidence type="ECO:0000313" key="4">
    <source>
        <dbReference type="RefSeq" id="XP_034255907.1"/>
    </source>
</evidence>
<dbReference type="Pfam" id="PF16589">
    <property type="entry name" value="BRCT_2"/>
    <property type="match status" value="1"/>
</dbReference>
<dbReference type="Pfam" id="PF00533">
    <property type="entry name" value="BRCT"/>
    <property type="match status" value="1"/>
</dbReference>
<feature type="region of interest" description="Disordered" evidence="1">
    <location>
        <begin position="575"/>
        <end position="602"/>
    </location>
</feature>
<protein>
    <submittedName>
        <fullName evidence="4">Uncharacterized protein LOC117653955 isoform X1</fullName>
    </submittedName>
</protein>
<feature type="compositionally biased region" description="Low complexity" evidence="1">
    <location>
        <begin position="486"/>
        <end position="500"/>
    </location>
</feature>
<dbReference type="Gene3D" id="3.40.50.10190">
    <property type="entry name" value="BRCT domain"/>
    <property type="match status" value="3"/>
</dbReference>
<feature type="domain" description="BRCT" evidence="2">
    <location>
        <begin position="353"/>
        <end position="443"/>
    </location>
</feature>
<reference evidence="4" key="1">
    <citation type="submission" date="2025-08" db="UniProtKB">
        <authorList>
            <consortium name="RefSeq"/>
        </authorList>
    </citation>
    <scope>IDENTIFICATION</scope>
    <source>
        <tissue evidence="4">Total insect</tissue>
    </source>
</reference>
<gene>
    <name evidence="4" type="primary">LOC117653955</name>
</gene>
<feature type="domain" description="BRCT" evidence="2">
    <location>
        <begin position="735"/>
        <end position="818"/>
    </location>
</feature>
<organism evidence="4">
    <name type="scientific">Thrips palmi</name>
    <name type="common">Melon thrips</name>
    <dbReference type="NCBI Taxonomy" id="161013"/>
    <lineage>
        <taxon>Eukaryota</taxon>
        <taxon>Metazoa</taxon>
        <taxon>Ecdysozoa</taxon>
        <taxon>Arthropoda</taxon>
        <taxon>Hexapoda</taxon>
        <taxon>Insecta</taxon>
        <taxon>Pterygota</taxon>
        <taxon>Neoptera</taxon>
        <taxon>Paraneoptera</taxon>
        <taxon>Thysanoptera</taxon>
        <taxon>Terebrantia</taxon>
        <taxon>Thripoidea</taxon>
        <taxon>Thripidae</taxon>
        <taxon>Thrips</taxon>
    </lineage>
</organism>
<feature type="compositionally biased region" description="Polar residues" evidence="1">
    <location>
        <begin position="78"/>
        <end position="90"/>
    </location>
</feature>
<accession>A0A6P9ACK2</accession>
<feature type="region of interest" description="Disordered" evidence="1">
    <location>
        <begin position="24"/>
        <end position="253"/>
    </location>
</feature>
<dbReference type="SMART" id="SM00292">
    <property type="entry name" value="BRCT"/>
    <property type="match status" value="3"/>
</dbReference>
<dbReference type="RefSeq" id="XP_034255907.1">
    <property type="nucleotide sequence ID" value="XM_034400016.1"/>
</dbReference>
<dbReference type="PANTHER" id="PTHR14625:SF3">
    <property type="entry name" value="MICROCEPHALIN"/>
    <property type="match status" value="1"/>
</dbReference>